<comment type="caution">
    <text evidence="3">The sequence shown here is derived from an EMBL/GenBank/DDBJ whole genome shotgun (WGS) entry which is preliminary data.</text>
</comment>
<dbReference type="OrthoDB" id="1717591at2759"/>
<dbReference type="GO" id="GO:0072318">
    <property type="term" value="P:clathrin coat disassembly"/>
    <property type="evidence" value="ECO:0007669"/>
    <property type="project" value="TreeGrafter"/>
</dbReference>
<feature type="region of interest" description="Disordered" evidence="1">
    <location>
        <begin position="1"/>
        <end position="98"/>
    </location>
</feature>
<dbReference type="AlphaFoldDB" id="A0A8H6YFK3"/>
<dbReference type="Gene3D" id="1.25.40.10">
    <property type="entry name" value="Tetratricopeptide repeat domain"/>
    <property type="match status" value="1"/>
</dbReference>
<name>A0A8H6YFK3_9AGAR</name>
<dbReference type="PROSITE" id="PS50030">
    <property type="entry name" value="UBA"/>
    <property type="match status" value="1"/>
</dbReference>
<keyword evidence="4" id="KW-1185">Reference proteome</keyword>
<sequence>MSDSFADLWNTTAPSKPAPQKLGSPSPALNNATVRRPQNDVFSMLSSASAPNSRPITPSAKLAAQQKPSGTSTGGGDAFSSLLGGTLSSNGNGMQNMTIAERAKRAEAERMRQAAIPKPAASTISAWDGLDSLATGSLSPASKSTSPAVLDDDWGFGAAPVAPPKAKPVPVLSEDDDWGLGFSSAPSAPATQPTPQAPKVTVWDQLDDFSPAKPSPPARYASPTADFDFGDREDTGGDDFDLLGDLGKPVEAISSRRYSLRHNRLLEKHPPPAELPTRRKPQQRSSSPPPHILGQLIEMGFSIPQARAALADVHSDGTWNVQAAIDSLLASTGGAEGSSRPATPASSNAAPQPPRRRPTTEREGRGSSPQPPQQERKEMPTLQSELLARTSEFGFSLFKNAERAWQQGRERVQKVYEEHIVGEEGKSERSGAKSDKPAARTRPKWMQDREEPEEPGPSARRQRDDSEQLWENNARGKDDGWGDSGAGGWKDDDDEEPLPNAPPASKKAQTPQPPPRKVDLFSDDAPAKPYVSPFRHGRPKAPAAPPTQQPPAARPVPPPTTYPPRPQIPVSPGALQTSRKHASTAQEKVALGQYGAALSAYTLAVDALPVGHVLVVPLLNMRALARLKEGDFRGVEADAAAVEGIAAFGGPLVEMGEAVLEAWKRRAEALEGREKWDEAGRDWERVAGAAWAKQADRDEGVRGAGRCRKMVTPVEAAPAAPKPRPKPKVVPNAGSQPPSEAVTKFRKEIKAQEEEDLAKHQLKDTVDAKLIAWKGGKETNIRALLASLDIVLWPELGLQPAGMKDLVTPGQVKIRYMKAIAKLHPDKLNGSNSTLEQRMVANGVFGALNEAWNAFK</sequence>
<dbReference type="InterPro" id="IPR015940">
    <property type="entry name" value="UBA"/>
</dbReference>
<dbReference type="Gene3D" id="1.10.287.110">
    <property type="entry name" value="DnaJ domain"/>
    <property type="match status" value="1"/>
</dbReference>
<evidence type="ECO:0000259" key="2">
    <source>
        <dbReference type="PROSITE" id="PS50030"/>
    </source>
</evidence>
<evidence type="ECO:0000313" key="4">
    <source>
        <dbReference type="Proteomes" id="UP000623467"/>
    </source>
</evidence>
<feature type="compositionally biased region" description="Polar residues" evidence="1">
    <location>
        <begin position="40"/>
        <end position="56"/>
    </location>
</feature>
<dbReference type="PANTHER" id="PTHR23172">
    <property type="entry name" value="AUXILIN/CYCLIN G-ASSOCIATED KINASE-RELATED"/>
    <property type="match status" value="1"/>
</dbReference>
<dbReference type="Gene3D" id="1.10.8.10">
    <property type="entry name" value="DNA helicase RuvA subunit, C-terminal domain"/>
    <property type="match status" value="1"/>
</dbReference>
<feature type="region of interest" description="Disordered" evidence="1">
    <location>
        <begin position="419"/>
        <end position="582"/>
    </location>
</feature>
<feature type="compositionally biased region" description="Basic and acidic residues" evidence="1">
    <location>
        <begin position="419"/>
        <end position="438"/>
    </location>
</feature>
<feature type="domain" description="UBA" evidence="2">
    <location>
        <begin position="287"/>
        <end position="331"/>
    </location>
</feature>
<dbReference type="Proteomes" id="UP000623467">
    <property type="component" value="Unassembled WGS sequence"/>
</dbReference>
<organism evidence="3 4">
    <name type="scientific">Mycena sanguinolenta</name>
    <dbReference type="NCBI Taxonomy" id="230812"/>
    <lineage>
        <taxon>Eukaryota</taxon>
        <taxon>Fungi</taxon>
        <taxon>Dikarya</taxon>
        <taxon>Basidiomycota</taxon>
        <taxon>Agaricomycotina</taxon>
        <taxon>Agaricomycetes</taxon>
        <taxon>Agaricomycetidae</taxon>
        <taxon>Agaricales</taxon>
        <taxon>Marasmiineae</taxon>
        <taxon>Mycenaceae</taxon>
        <taxon>Mycena</taxon>
    </lineage>
</organism>
<dbReference type="GO" id="GO:0031982">
    <property type="term" value="C:vesicle"/>
    <property type="evidence" value="ECO:0007669"/>
    <property type="project" value="TreeGrafter"/>
</dbReference>
<feature type="compositionally biased region" description="Polar residues" evidence="1">
    <location>
        <begin position="1"/>
        <end position="14"/>
    </location>
</feature>
<dbReference type="FunFam" id="1.10.287.110:FF:000002">
    <property type="entry name" value="putative tyrosine-protein phosphatase auxilin isoform X2"/>
    <property type="match status" value="1"/>
</dbReference>
<evidence type="ECO:0000313" key="3">
    <source>
        <dbReference type="EMBL" id="KAF7357622.1"/>
    </source>
</evidence>
<feature type="compositionally biased region" description="Pro residues" evidence="1">
    <location>
        <begin position="542"/>
        <end position="569"/>
    </location>
</feature>
<protein>
    <submittedName>
        <fullName evidence="3">UBA domain-containing protein 7</fullName>
    </submittedName>
</protein>
<proteinExistence type="predicted"/>
<feature type="region of interest" description="Disordered" evidence="1">
    <location>
        <begin position="715"/>
        <end position="740"/>
    </location>
</feature>
<dbReference type="SUPFAM" id="SSF48452">
    <property type="entry name" value="TPR-like"/>
    <property type="match status" value="1"/>
</dbReference>
<dbReference type="SUPFAM" id="SSF46934">
    <property type="entry name" value="UBA-like"/>
    <property type="match status" value="1"/>
</dbReference>
<dbReference type="GO" id="GO:0005737">
    <property type="term" value="C:cytoplasm"/>
    <property type="evidence" value="ECO:0007669"/>
    <property type="project" value="TreeGrafter"/>
</dbReference>
<feature type="region of interest" description="Disordered" evidence="1">
    <location>
        <begin position="332"/>
        <end position="387"/>
    </location>
</feature>
<dbReference type="InterPro" id="IPR011990">
    <property type="entry name" value="TPR-like_helical_dom_sf"/>
</dbReference>
<dbReference type="SUPFAM" id="SSF46565">
    <property type="entry name" value="Chaperone J-domain"/>
    <property type="match status" value="1"/>
</dbReference>
<feature type="compositionally biased region" description="Low complexity" evidence="1">
    <location>
        <begin position="183"/>
        <end position="198"/>
    </location>
</feature>
<evidence type="ECO:0000256" key="1">
    <source>
        <dbReference type="SAM" id="MobiDB-lite"/>
    </source>
</evidence>
<dbReference type="EMBL" id="JACAZH010000010">
    <property type="protein sequence ID" value="KAF7357622.1"/>
    <property type="molecule type" value="Genomic_DNA"/>
</dbReference>
<feature type="region of interest" description="Disordered" evidence="1">
    <location>
        <begin position="261"/>
        <end position="293"/>
    </location>
</feature>
<gene>
    <name evidence="3" type="ORF">MSAN_01358600</name>
</gene>
<feature type="compositionally biased region" description="Low complexity" evidence="1">
    <location>
        <begin position="80"/>
        <end position="93"/>
    </location>
</feature>
<dbReference type="PANTHER" id="PTHR23172:SF19">
    <property type="entry name" value="J DOMAIN-CONTAINING PROTEIN"/>
    <property type="match status" value="1"/>
</dbReference>
<dbReference type="GO" id="GO:0030276">
    <property type="term" value="F:clathrin binding"/>
    <property type="evidence" value="ECO:0007669"/>
    <property type="project" value="TreeGrafter"/>
</dbReference>
<feature type="region of interest" description="Disordered" evidence="1">
    <location>
        <begin position="161"/>
        <end position="245"/>
    </location>
</feature>
<feature type="compositionally biased region" description="Low complexity" evidence="1">
    <location>
        <begin position="338"/>
        <end position="350"/>
    </location>
</feature>
<reference evidence="3" key="1">
    <citation type="submission" date="2020-05" db="EMBL/GenBank/DDBJ databases">
        <title>Mycena genomes resolve the evolution of fungal bioluminescence.</title>
        <authorList>
            <person name="Tsai I.J."/>
        </authorList>
    </citation>
    <scope>NUCLEOTIDE SEQUENCE</scope>
    <source>
        <strain evidence="3">160909Yilan</strain>
    </source>
</reference>
<dbReference type="InterPro" id="IPR036869">
    <property type="entry name" value="J_dom_sf"/>
</dbReference>
<dbReference type="GO" id="GO:0072583">
    <property type="term" value="P:clathrin-dependent endocytosis"/>
    <property type="evidence" value="ECO:0007669"/>
    <property type="project" value="TreeGrafter"/>
</dbReference>
<dbReference type="InterPro" id="IPR009060">
    <property type="entry name" value="UBA-like_sf"/>
</dbReference>
<accession>A0A8H6YFK3</accession>